<dbReference type="EMBL" id="UINC01167337">
    <property type="protein sequence ID" value="SVD69793.1"/>
    <property type="molecule type" value="Genomic_DNA"/>
</dbReference>
<accession>A0A382XFN1</accession>
<reference evidence="1" key="1">
    <citation type="submission" date="2018-05" db="EMBL/GenBank/DDBJ databases">
        <authorList>
            <person name="Lanie J.A."/>
            <person name="Ng W.-L."/>
            <person name="Kazmierczak K.M."/>
            <person name="Andrzejewski T.M."/>
            <person name="Davidsen T.M."/>
            <person name="Wayne K.J."/>
            <person name="Tettelin H."/>
            <person name="Glass J.I."/>
            <person name="Rusch D."/>
            <person name="Podicherti R."/>
            <person name="Tsui H.-C.T."/>
            <person name="Winkler M.E."/>
        </authorList>
    </citation>
    <scope>NUCLEOTIDE SEQUENCE</scope>
</reference>
<name>A0A382XFN1_9ZZZZ</name>
<gene>
    <name evidence="1" type="ORF">METZ01_LOCUS422647</name>
</gene>
<sequence length="28" mass="3303">MVIAYITSVDYYETVLTVKLIKQRVNQN</sequence>
<organism evidence="1">
    <name type="scientific">marine metagenome</name>
    <dbReference type="NCBI Taxonomy" id="408172"/>
    <lineage>
        <taxon>unclassified sequences</taxon>
        <taxon>metagenomes</taxon>
        <taxon>ecological metagenomes</taxon>
    </lineage>
</organism>
<evidence type="ECO:0000313" key="1">
    <source>
        <dbReference type="EMBL" id="SVD69793.1"/>
    </source>
</evidence>
<protein>
    <submittedName>
        <fullName evidence="1">Uncharacterized protein</fullName>
    </submittedName>
</protein>
<dbReference type="AlphaFoldDB" id="A0A382XFN1"/>
<proteinExistence type="predicted"/>
<feature type="non-terminal residue" evidence="1">
    <location>
        <position position="28"/>
    </location>
</feature>